<dbReference type="PANTHER" id="PTHR11706">
    <property type="entry name" value="SOLUTE CARRIER PROTEIN FAMILY 11 MEMBER"/>
    <property type="match status" value="1"/>
</dbReference>
<name>A0ABR1EZA5_9ASCO</name>
<accession>A0ABR1EZA5</accession>
<dbReference type="NCBIfam" id="NF037982">
    <property type="entry name" value="Nramp_1"/>
    <property type="match status" value="1"/>
</dbReference>
<dbReference type="NCBIfam" id="TIGR01197">
    <property type="entry name" value="nramp"/>
    <property type="match status" value="1"/>
</dbReference>
<feature type="transmembrane region" description="Helical" evidence="6">
    <location>
        <begin position="100"/>
        <end position="116"/>
    </location>
</feature>
<dbReference type="PANTHER" id="PTHR11706:SF101">
    <property type="entry name" value="MANGANESE TRANSPORTER SMF1"/>
    <property type="match status" value="1"/>
</dbReference>
<feature type="transmembrane region" description="Helical" evidence="6">
    <location>
        <begin position="447"/>
        <end position="465"/>
    </location>
</feature>
<evidence type="ECO:0000256" key="6">
    <source>
        <dbReference type="SAM" id="Phobius"/>
    </source>
</evidence>
<feature type="transmembrane region" description="Helical" evidence="6">
    <location>
        <begin position="285"/>
        <end position="304"/>
    </location>
</feature>
<protein>
    <submittedName>
        <fullName evidence="7">Natural resistance-associated macrophage protein</fullName>
    </submittedName>
</protein>
<keyword evidence="3 6" id="KW-1133">Transmembrane helix</keyword>
<feature type="transmembrane region" description="Helical" evidence="6">
    <location>
        <begin position="477"/>
        <end position="496"/>
    </location>
</feature>
<dbReference type="Pfam" id="PF01566">
    <property type="entry name" value="Nramp"/>
    <property type="match status" value="1"/>
</dbReference>
<evidence type="ECO:0000256" key="1">
    <source>
        <dbReference type="ARBA" id="ARBA00004141"/>
    </source>
</evidence>
<dbReference type="EMBL" id="JBBJBU010000014">
    <property type="protein sequence ID" value="KAK7202934.1"/>
    <property type="molecule type" value="Genomic_DNA"/>
</dbReference>
<dbReference type="GeneID" id="90039103"/>
<reference evidence="7 8" key="1">
    <citation type="submission" date="2024-03" db="EMBL/GenBank/DDBJ databases">
        <title>Genome-scale model development and genomic sequencing of the oleaginous clade Lipomyces.</title>
        <authorList>
            <consortium name="Lawrence Berkeley National Laboratory"/>
            <person name="Czajka J.J."/>
            <person name="Han Y."/>
            <person name="Kim J."/>
            <person name="Mondo S.J."/>
            <person name="Hofstad B.A."/>
            <person name="Robles A."/>
            <person name="Haridas S."/>
            <person name="Riley R."/>
            <person name="LaButti K."/>
            <person name="Pangilinan J."/>
            <person name="Andreopoulos W."/>
            <person name="Lipzen A."/>
            <person name="Yan J."/>
            <person name="Wang M."/>
            <person name="Ng V."/>
            <person name="Grigoriev I.V."/>
            <person name="Spatafora J.W."/>
            <person name="Magnuson J.K."/>
            <person name="Baker S.E."/>
            <person name="Pomraning K.R."/>
        </authorList>
    </citation>
    <scope>NUCLEOTIDE SEQUENCE [LARGE SCALE GENOMIC DNA]</scope>
    <source>
        <strain evidence="7 8">Phaff 52-87</strain>
    </source>
</reference>
<keyword evidence="8" id="KW-1185">Reference proteome</keyword>
<feature type="transmembrane region" description="Helical" evidence="6">
    <location>
        <begin position="136"/>
        <end position="154"/>
    </location>
</feature>
<comment type="subcellular location">
    <subcellularLocation>
        <location evidence="1">Membrane</location>
        <topology evidence="1">Multi-pass membrane protein</topology>
    </subcellularLocation>
</comment>
<dbReference type="Proteomes" id="UP001498771">
    <property type="component" value="Unassembled WGS sequence"/>
</dbReference>
<feature type="region of interest" description="Disordered" evidence="5">
    <location>
        <begin position="1"/>
        <end position="31"/>
    </location>
</feature>
<evidence type="ECO:0000256" key="4">
    <source>
        <dbReference type="ARBA" id="ARBA00023136"/>
    </source>
</evidence>
<dbReference type="HAMAP" id="MF_00221">
    <property type="entry name" value="NRAMP"/>
    <property type="match status" value="1"/>
</dbReference>
<feature type="transmembrane region" description="Helical" evidence="6">
    <location>
        <begin position="175"/>
        <end position="193"/>
    </location>
</feature>
<comment type="caution">
    <text evidence="7">The sequence shown here is derived from an EMBL/GenBank/DDBJ whole genome shotgun (WGS) entry which is preliminary data.</text>
</comment>
<evidence type="ECO:0000313" key="7">
    <source>
        <dbReference type="EMBL" id="KAK7202934.1"/>
    </source>
</evidence>
<evidence type="ECO:0000256" key="3">
    <source>
        <dbReference type="ARBA" id="ARBA00022989"/>
    </source>
</evidence>
<feature type="transmembrane region" description="Helical" evidence="6">
    <location>
        <begin position="404"/>
        <end position="427"/>
    </location>
</feature>
<gene>
    <name evidence="7" type="ORF">BZA70DRAFT_284347</name>
</gene>
<organism evidence="7 8">
    <name type="scientific">Myxozyma melibiosi</name>
    <dbReference type="NCBI Taxonomy" id="54550"/>
    <lineage>
        <taxon>Eukaryota</taxon>
        <taxon>Fungi</taxon>
        <taxon>Dikarya</taxon>
        <taxon>Ascomycota</taxon>
        <taxon>Saccharomycotina</taxon>
        <taxon>Lipomycetes</taxon>
        <taxon>Lipomycetales</taxon>
        <taxon>Lipomycetaceae</taxon>
        <taxon>Myxozyma</taxon>
    </lineage>
</organism>
<feature type="transmembrane region" description="Helical" evidence="6">
    <location>
        <begin position="555"/>
        <end position="577"/>
    </location>
</feature>
<keyword evidence="4 6" id="KW-0472">Membrane</keyword>
<feature type="transmembrane region" description="Helical" evidence="6">
    <location>
        <begin position="205"/>
        <end position="229"/>
    </location>
</feature>
<evidence type="ECO:0000313" key="8">
    <source>
        <dbReference type="Proteomes" id="UP001498771"/>
    </source>
</evidence>
<proteinExistence type="inferred from homology"/>
<feature type="transmembrane region" description="Helical" evidence="6">
    <location>
        <begin position="357"/>
        <end position="379"/>
    </location>
</feature>
<dbReference type="InterPro" id="IPR001046">
    <property type="entry name" value="NRAMP_fam"/>
</dbReference>
<sequence>MPRKAGASGDLGRPGSMSSSVSVASQSQSSRIWSLPVEYEMDVLDTKTTPKPSKLRSFAPANLPFFTSQSSSNGTAPTDPQQPPSRFMGYLLKIKDVLKTYMRFIGPGFMVAVAYIDPGNYSTDVSAGAQFRFKLLFVVLLANVFAIFLQSLCTKLGCVTGLDLAQNCRAHLPRWLCVILYLLAEAAIIATDIAEVIGTAIALNILFHIPLVAGVAITITDVLIVLMAYKPNGSLKGLRWFEQAVALLVLAVVICFCVELSHIDASVGEVFKGYLPSKTVVSSEGLYAACGILGATVMPHSLYLGSGLIQPRLRDYDATNGNGNYAEIPDDINDLPKYRPSLAAMKHALKYSLVEQAVALFTFALFVNSSILILAGATLSDTPGASDADLFSIYDMLTTNLNKAAGTVFALALLFSGQSAGMVCTLAGQMVSEGFLRWTLRPWLRRLITRGIAIVPCIVVAAAVGRDGLGEVLNLSQVMLSILLPFVTAPLIYFTCRKQFMQVPVMPVADSLQESIEIVDLNGSSSNLPETQTQTQTTTNGEDLAQVTVDMSNGIIFSVLAVAIWLFITGLNIYLIVMLGTGEASVT</sequence>
<feature type="compositionally biased region" description="Low complexity" evidence="5">
    <location>
        <begin position="16"/>
        <end position="30"/>
    </location>
</feature>
<dbReference type="PRINTS" id="PR00447">
    <property type="entry name" value="NATRESASSCMP"/>
</dbReference>
<evidence type="ECO:0000256" key="5">
    <source>
        <dbReference type="SAM" id="MobiDB-lite"/>
    </source>
</evidence>
<feature type="transmembrane region" description="Helical" evidence="6">
    <location>
        <begin position="241"/>
        <end position="265"/>
    </location>
</feature>
<evidence type="ECO:0000256" key="2">
    <source>
        <dbReference type="ARBA" id="ARBA00022692"/>
    </source>
</evidence>
<keyword evidence="2 6" id="KW-0812">Transmembrane</keyword>
<dbReference type="RefSeq" id="XP_064765967.1">
    <property type="nucleotide sequence ID" value="XM_064913591.1"/>
</dbReference>